<dbReference type="OrthoDB" id="5855668at2759"/>
<dbReference type="Proteomes" id="UP000828390">
    <property type="component" value="Unassembled WGS sequence"/>
</dbReference>
<comment type="caution">
    <text evidence="2">The sequence shown here is derived from an EMBL/GenBank/DDBJ whole genome shotgun (WGS) entry which is preliminary data.</text>
</comment>
<dbReference type="SUPFAM" id="SSF53300">
    <property type="entry name" value="vWA-like"/>
    <property type="match status" value="1"/>
</dbReference>
<feature type="domain" description="VWFA" evidence="1">
    <location>
        <begin position="85"/>
        <end position="275"/>
    </location>
</feature>
<dbReference type="GO" id="GO:0004842">
    <property type="term" value="F:ubiquitin-protein transferase activity"/>
    <property type="evidence" value="ECO:0007669"/>
    <property type="project" value="TreeGrafter"/>
</dbReference>
<name>A0A9D3Z9H4_DREPO</name>
<dbReference type="AlphaFoldDB" id="A0A9D3Z9H4"/>
<evidence type="ECO:0000313" key="3">
    <source>
        <dbReference type="Proteomes" id="UP000828390"/>
    </source>
</evidence>
<proteinExistence type="predicted"/>
<accession>A0A9D3Z9H4</accession>
<dbReference type="Gene3D" id="3.40.50.410">
    <property type="entry name" value="von Willebrand factor, type A domain"/>
    <property type="match status" value="1"/>
</dbReference>
<dbReference type="InterPro" id="IPR052079">
    <property type="entry name" value="E3_ligase/Copine_domain"/>
</dbReference>
<organism evidence="2 3">
    <name type="scientific">Dreissena polymorpha</name>
    <name type="common">Zebra mussel</name>
    <name type="synonym">Mytilus polymorpha</name>
    <dbReference type="NCBI Taxonomy" id="45954"/>
    <lineage>
        <taxon>Eukaryota</taxon>
        <taxon>Metazoa</taxon>
        <taxon>Spiralia</taxon>
        <taxon>Lophotrochozoa</taxon>
        <taxon>Mollusca</taxon>
        <taxon>Bivalvia</taxon>
        <taxon>Autobranchia</taxon>
        <taxon>Heteroconchia</taxon>
        <taxon>Euheterodonta</taxon>
        <taxon>Imparidentia</taxon>
        <taxon>Neoheterodontei</taxon>
        <taxon>Myida</taxon>
        <taxon>Dreissenoidea</taxon>
        <taxon>Dreissenidae</taxon>
        <taxon>Dreissena</taxon>
    </lineage>
</organism>
<dbReference type="PANTHER" id="PTHR45751:SF11">
    <property type="entry name" value="COPINE FAMILY PROTEIN 2"/>
    <property type="match status" value="1"/>
</dbReference>
<reference evidence="2" key="2">
    <citation type="submission" date="2020-11" db="EMBL/GenBank/DDBJ databases">
        <authorList>
            <person name="McCartney M.A."/>
            <person name="Auch B."/>
            <person name="Kono T."/>
            <person name="Mallez S."/>
            <person name="Becker A."/>
            <person name="Gohl D.M."/>
            <person name="Silverstein K.A.T."/>
            <person name="Koren S."/>
            <person name="Bechman K.B."/>
            <person name="Herman A."/>
            <person name="Abrahante J.E."/>
            <person name="Garbe J."/>
        </authorList>
    </citation>
    <scope>NUCLEOTIDE SEQUENCE</scope>
    <source>
        <strain evidence="2">Duluth1</strain>
        <tissue evidence="2">Whole animal</tissue>
    </source>
</reference>
<dbReference type="InterPro" id="IPR036465">
    <property type="entry name" value="vWFA_dom_sf"/>
</dbReference>
<dbReference type="Pfam" id="PF07002">
    <property type="entry name" value="Copine"/>
    <property type="match status" value="1"/>
</dbReference>
<dbReference type="GO" id="GO:0005634">
    <property type="term" value="C:nucleus"/>
    <property type="evidence" value="ECO:0007669"/>
    <property type="project" value="TreeGrafter"/>
</dbReference>
<reference evidence="2" key="1">
    <citation type="journal article" date="2019" name="bioRxiv">
        <title>The Genome of the Zebra Mussel, Dreissena polymorpha: A Resource for Invasive Species Research.</title>
        <authorList>
            <person name="McCartney M.A."/>
            <person name="Auch B."/>
            <person name="Kono T."/>
            <person name="Mallez S."/>
            <person name="Zhang Y."/>
            <person name="Obille A."/>
            <person name="Becker A."/>
            <person name="Abrahante J.E."/>
            <person name="Garbe J."/>
            <person name="Badalamenti J.P."/>
            <person name="Herman A."/>
            <person name="Mangelson H."/>
            <person name="Liachko I."/>
            <person name="Sullivan S."/>
            <person name="Sone E.D."/>
            <person name="Koren S."/>
            <person name="Silverstein K.A.T."/>
            <person name="Beckman K.B."/>
            <person name="Gohl D.M."/>
        </authorList>
    </citation>
    <scope>NUCLEOTIDE SEQUENCE</scope>
    <source>
        <strain evidence="2">Duluth1</strain>
        <tissue evidence="2">Whole animal</tissue>
    </source>
</reference>
<dbReference type="InterPro" id="IPR010734">
    <property type="entry name" value="Copine_C"/>
</dbReference>
<gene>
    <name evidence="2" type="ORF">DPMN_072557</name>
</gene>
<dbReference type="InterPro" id="IPR002035">
    <property type="entry name" value="VWF_A"/>
</dbReference>
<evidence type="ECO:0000259" key="1">
    <source>
        <dbReference type="SMART" id="SM00327"/>
    </source>
</evidence>
<dbReference type="PANTHER" id="PTHR45751">
    <property type="entry name" value="COPINE FAMILY PROTEIN 1"/>
    <property type="match status" value="1"/>
</dbReference>
<evidence type="ECO:0000313" key="2">
    <source>
        <dbReference type="EMBL" id="KAH3712799.1"/>
    </source>
</evidence>
<keyword evidence="3" id="KW-1185">Reference proteome</keyword>
<dbReference type="SMART" id="SM00327">
    <property type="entry name" value="VWA"/>
    <property type="match status" value="1"/>
</dbReference>
<dbReference type="EMBL" id="JAIWYP010000014">
    <property type="protein sequence ID" value="KAH3712799.1"/>
    <property type="molecule type" value="Genomic_DNA"/>
</dbReference>
<dbReference type="GO" id="GO:0016567">
    <property type="term" value="P:protein ubiquitination"/>
    <property type="evidence" value="ECO:0007669"/>
    <property type="project" value="TreeGrafter"/>
</dbReference>
<protein>
    <recommendedName>
        <fullName evidence="1">VWFA domain-containing protein</fullName>
    </recommendedName>
</protein>
<sequence>MLTGHAHYNMISYGCRQKLILKCMIHFVLKSISQHPISYRANVLAEYLHLDKTTCSRENTFRTILDRFSKLDDVRKAIEATGVRECGIIFGIDYSKSNETQGAKTFQGQCLHAVKGKHNPYKEVICILGECIEELDDDGVIPVYGFGASGCDLFPLDKEKECKGFTEVLDAYERVTSDVALGGATSMAPLIDKAVDIVKNTSKYHILVICSTGQLTCEKETVVAIVAASSYPLSIIVMGVGDGPWERMRHFDDQLPQRKFDNFQFVDFHRIKDTSRNPQAAVALAALMEIPDQYQYIRDLKLLENMS</sequence>